<gene>
    <name evidence="3" type="ORF">RND81_11G209300</name>
</gene>
<dbReference type="AlphaFoldDB" id="A0AAW1HQ73"/>
<comment type="caution">
    <text evidence="3">The sequence shown here is derived from an EMBL/GenBank/DDBJ whole genome shotgun (WGS) entry which is preliminary data.</text>
</comment>
<keyword evidence="2" id="KW-1133">Transmembrane helix</keyword>
<evidence type="ECO:0000313" key="4">
    <source>
        <dbReference type="Proteomes" id="UP001443914"/>
    </source>
</evidence>
<dbReference type="PANTHER" id="PTHR35490">
    <property type="entry name" value="BACTERIOPHAGE N4 ADSORPTION B PROTEIN"/>
    <property type="match status" value="1"/>
</dbReference>
<dbReference type="EMBL" id="JBDFQZ010000011">
    <property type="protein sequence ID" value="KAK9678407.1"/>
    <property type="molecule type" value="Genomic_DNA"/>
</dbReference>
<keyword evidence="4" id="KW-1185">Reference proteome</keyword>
<keyword evidence="2" id="KW-0812">Transmembrane</keyword>
<feature type="transmembrane region" description="Helical" evidence="2">
    <location>
        <begin position="412"/>
        <end position="433"/>
    </location>
</feature>
<reference evidence="3 4" key="1">
    <citation type="submission" date="2024-03" db="EMBL/GenBank/DDBJ databases">
        <title>WGS assembly of Saponaria officinalis var. Norfolk2.</title>
        <authorList>
            <person name="Jenkins J."/>
            <person name="Shu S."/>
            <person name="Grimwood J."/>
            <person name="Barry K."/>
            <person name="Goodstein D."/>
            <person name="Schmutz J."/>
            <person name="Leebens-Mack J."/>
            <person name="Osbourn A."/>
        </authorList>
    </citation>
    <scope>NUCLEOTIDE SEQUENCE [LARGE SCALE GENOMIC DNA]</scope>
    <source>
        <strain evidence="4">cv. Norfolk2</strain>
        <strain evidence="3">JIC</strain>
        <tissue evidence="3">Leaf</tissue>
    </source>
</reference>
<evidence type="ECO:0000313" key="3">
    <source>
        <dbReference type="EMBL" id="KAK9678406.1"/>
    </source>
</evidence>
<dbReference type="Proteomes" id="UP001443914">
    <property type="component" value="Unassembled WGS sequence"/>
</dbReference>
<dbReference type="PANTHER" id="PTHR35490:SF2">
    <property type="entry name" value="BACTERIOPHAGE N4 ADSORPTION B PROTEIN"/>
    <property type="match status" value="1"/>
</dbReference>
<evidence type="ECO:0008006" key="5">
    <source>
        <dbReference type="Google" id="ProtNLM"/>
    </source>
</evidence>
<feature type="compositionally biased region" description="Basic and acidic residues" evidence="1">
    <location>
        <begin position="36"/>
        <end position="50"/>
    </location>
</feature>
<sequence length="455" mass="50600">MPTLSAIQLDRFLEPGATTATTATTTSINSDKLKLERRNTTSFQLDDRKSPSSRSSGDIPPPYPHLRRRNSISIAPRVRNGDKLTVRPQMTPALYTTPESTPLPMSPTSSFPPSSPFLINHKRRGPRLAKSVSDQNVAAVAPTSSGDEVAAELVRTRSLFAENVSLERNGNEFDEVVNTVDVDVDVDVDAVVDVNVGENRGMVDVSESEDFFDPQESMSYSSSVNGEDYSCERSVKANTPSGEFYDAWEELSSDSGRQAAQRSLSDVETELREMRLTLIMEIEKRKQVEEAVHSMQSRWQMLRERLGAAGLVLPANLAVSEDSQSDVSPSEDICRQIHLARFVSESIGRGIARAEVEADMEAQLEVKNFEIARLCDRLHYYETMNREMSQRNQEAVEIARHDRHKRRRRQKWIWVSIATAITLGSAALAWSYLPGGTGSSSTKSLEASEPNSDTQ</sequence>
<evidence type="ECO:0000256" key="1">
    <source>
        <dbReference type="SAM" id="MobiDB-lite"/>
    </source>
</evidence>
<evidence type="ECO:0000256" key="2">
    <source>
        <dbReference type="SAM" id="Phobius"/>
    </source>
</evidence>
<accession>A0AAW1HQ73</accession>
<proteinExistence type="predicted"/>
<keyword evidence="2" id="KW-0472">Membrane</keyword>
<name>A0AAW1HQ73_SAPOF</name>
<protein>
    <recommendedName>
        <fullName evidence="5">Netrin receptor DCC</fullName>
    </recommendedName>
</protein>
<feature type="region of interest" description="Disordered" evidence="1">
    <location>
        <begin position="36"/>
        <end position="72"/>
    </location>
</feature>
<organism evidence="3 4">
    <name type="scientific">Saponaria officinalis</name>
    <name type="common">Common soapwort</name>
    <name type="synonym">Lychnis saponaria</name>
    <dbReference type="NCBI Taxonomy" id="3572"/>
    <lineage>
        <taxon>Eukaryota</taxon>
        <taxon>Viridiplantae</taxon>
        <taxon>Streptophyta</taxon>
        <taxon>Embryophyta</taxon>
        <taxon>Tracheophyta</taxon>
        <taxon>Spermatophyta</taxon>
        <taxon>Magnoliopsida</taxon>
        <taxon>eudicotyledons</taxon>
        <taxon>Gunneridae</taxon>
        <taxon>Pentapetalae</taxon>
        <taxon>Caryophyllales</taxon>
        <taxon>Caryophyllaceae</taxon>
        <taxon>Caryophylleae</taxon>
        <taxon>Saponaria</taxon>
    </lineage>
</organism>
<dbReference type="EMBL" id="JBDFQZ010000011">
    <property type="protein sequence ID" value="KAK9678406.1"/>
    <property type="molecule type" value="Genomic_DNA"/>
</dbReference>